<keyword evidence="2" id="KW-0808">Transferase</keyword>
<dbReference type="GO" id="GO:0016747">
    <property type="term" value="F:acyltransferase activity, transferring groups other than amino-acyl groups"/>
    <property type="evidence" value="ECO:0007669"/>
    <property type="project" value="InterPro"/>
</dbReference>
<organism evidence="2 3">
    <name type="scientific">Alginatibacterium sediminis</name>
    <dbReference type="NCBI Taxonomy" id="2164068"/>
    <lineage>
        <taxon>Bacteria</taxon>
        <taxon>Pseudomonadati</taxon>
        <taxon>Pseudomonadota</taxon>
        <taxon>Gammaproteobacteria</taxon>
        <taxon>Alteromonadales</taxon>
        <taxon>Alteromonadaceae</taxon>
        <taxon>Alginatibacterium</taxon>
    </lineage>
</organism>
<dbReference type="EMBL" id="RAQO01000004">
    <property type="protein sequence ID" value="RKF20150.1"/>
    <property type="molecule type" value="Genomic_DNA"/>
</dbReference>
<comment type="caution">
    <text evidence="2">The sequence shown here is derived from an EMBL/GenBank/DDBJ whole genome shotgun (WGS) entry which is preliminary data.</text>
</comment>
<dbReference type="Proteomes" id="UP000286482">
    <property type="component" value="Unassembled WGS sequence"/>
</dbReference>
<accession>A0A420EHL1</accession>
<dbReference type="RefSeq" id="WP_120354154.1">
    <property type="nucleotide sequence ID" value="NZ_RAQO01000004.1"/>
</dbReference>
<dbReference type="SUPFAM" id="SSF55729">
    <property type="entry name" value="Acyl-CoA N-acyltransferases (Nat)"/>
    <property type="match status" value="1"/>
</dbReference>
<protein>
    <submittedName>
        <fullName evidence="2">N-acetyltransferase</fullName>
    </submittedName>
</protein>
<evidence type="ECO:0000313" key="2">
    <source>
        <dbReference type="EMBL" id="RKF20150.1"/>
    </source>
</evidence>
<gene>
    <name evidence="2" type="ORF">DBZ36_06805</name>
</gene>
<dbReference type="CDD" id="cd04301">
    <property type="entry name" value="NAT_SF"/>
    <property type="match status" value="1"/>
</dbReference>
<feature type="domain" description="N-acetyltransferase" evidence="1">
    <location>
        <begin position="14"/>
        <end position="174"/>
    </location>
</feature>
<dbReference type="InterPro" id="IPR016181">
    <property type="entry name" value="Acyl_CoA_acyltransferase"/>
</dbReference>
<dbReference type="AlphaFoldDB" id="A0A420EHL1"/>
<dbReference type="Gene3D" id="3.40.630.30">
    <property type="match status" value="1"/>
</dbReference>
<evidence type="ECO:0000259" key="1">
    <source>
        <dbReference type="PROSITE" id="PS51186"/>
    </source>
</evidence>
<dbReference type="OrthoDB" id="6382410at2"/>
<evidence type="ECO:0000313" key="3">
    <source>
        <dbReference type="Proteomes" id="UP000286482"/>
    </source>
</evidence>
<keyword evidence="3" id="KW-1185">Reference proteome</keyword>
<reference evidence="2 3" key="1">
    <citation type="submission" date="2018-09" db="EMBL/GenBank/DDBJ databases">
        <authorList>
            <person name="Wang Z."/>
        </authorList>
    </citation>
    <scope>NUCLEOTIDE SEQUENCE [LARGE SCALE GENOMIC DNA]</scope>
    <source>
        <strain evidence="2 3">ALS 81</strain>
    </source>
</reference>
<dbReference type="PROSITE" id="PS51186">
    <property type="entry name" value="GNAT"/>
    <property type="match status" value="1"/>
</dbReference>
<sequence>MIAADTQTSAKISLEIRPTHSLELYQFCEVLMNAADRFEGKDDVQWECDQITPHHLLARHRLDELILAFSGKIAVAAMILKEQNPSLPYNFDDGDKALYIEKLSVHSDYASTGISQQMVDYAMLKAQRSGANLLHLVCNGRGKSLCSTLNRLGFVAVEHFKSSEASHRYFRLSL</sequence>
<dbReference type="InterPro" id="IPR000182">
    <property type="entry name" value="GNAT_dom"/>
</dbReference>
<proteinExistence type="predicted"/>
<name>A0A420EHL1_9ALTE</name>